<organism evidence="1 2">
    <name type="scientific">Camellia lanceoleosa</name>
    <dbReference type="NCBI Taxonomy" id="1840588"/>
    <lineage>
        <taxon>Eukaryota</taxon>
        <taxon>Viridiplantae</taxon>
        <taxon>Streptophyta</taxon>
        <taxon>Embryophyta</taxon>
        <taxon>Tracheophyta</taxon>
        <taxon>Spermatophyta</taxon>
        <taxon>Magnoliopsida</taxon>
        <taxon>eudicotyledons</taxon>
        <taxon>Gunneridae</taxon>
        <taxon>Pentapetalae</taxon>
        <taxon>asterids</taxon>
        <taxon>Ericales</taxon>
        <taxon>Theaceae</taxon>
        <taxon>Camellia</taxon>
    </lineage>
</organism>
<keyword evidence="2" id="KW-1185">Reference proteome</keyword>
<protein>
    <submittedName>
        <fullName evidence="1">Heat stress transcription factor A-2</fullName>
    </submittedName>
</protein>
<proteinExistence type="predicted"/>
<name>A0ACC0FL63_9ERIC</name>
<dbReference type="Proteomes" id="UP001060215">
    <property type="component" value="Chromosome 14"/>
</dbReference>
<accession>A0ACC0FL63</accession>
<evidence type="ECO:0000313" key="2">
    <source>
        <dbReference type="Proteomes" id="UP001060215"/>
    </source>
</evidence>
<sequence length="489" mass="54692">MLIEDDIPAAVAGGGAFLAEEKALKVVAVQEEPPVKLLDNDCGNGSGVGGGGGGGEAFLEEEEEEKALKVVVVKEEPLVIVLDDDDDDCECGSGGGGGGCGLPMSPTLVPSSTERLFEVGGPPPFLKKIFEMVEDPLTNEIISWTKFRKSFIVFNPPQFSANLLPKYFKHSNFSSFIRQLNSYGFKKIGLDTWEFANEGFQGGKRHLLKTIKRRKRNPQNLQQEGTVKLCSDSPQLGVETELEKLRNDWNKIKMEIQKLKKQQESTESCLVAVKEKIEKITKCRQQQIFAFVAKALDNPAMNKLINLRQKREIFNAQIAKKQRLASPQRSNEAMDSNEREQNEEELTIIESEVEKTLKRELCNGQIEKKQTLGSPQRENNSVEAMDNDREELAIIKSEEKTLFHASMDDEGSPSLVQKASNVVNPGSVSLDLNLGNYTFLQKLMEDEFEAQDEAELKQYHSKIVLEWENLIAKPLVEEVEVDCVESSKH</sequence>
<gene>
    <name evidence="1" type="ORF">LOK49_LG13G00832</name>
</gene>
<reference evidence="1 2" key="1">
    <citation type="journal article" date="2022" name="Plant J.">
        <title>Chromosome-level genome of Camellia lanceoleosa provides a valuable resource for understanding genome evolution and self-incompatibility.</title>
        <authorList>
            <person name="Gong W."/>
            <person name="Xiao S."/>
            <person name="Wang L."/>
            <person name="Liao Z."/>
            <person name="Chang Y."/>
            <person name="Mo W."/>
            <person name="Hu G."/>
            <person name="Li W."/>
            <person name="Zhao G."/>
            <person name="Zhu H."/>
            <person name="Hu X."/>
            <person name="Ji K."/>
            <person name="Xiang X."/>
            <person name="Song Q."/>
            <person name="Yuan D."/>
            <person name="Jin S."/>
            <person name="Zhang L."/>
        </authorList>
    </citation>
    <scope>NUCLEOTIDE SEQUENCE [LARGE SCALE GENOMIC DNA]</scope>
    <source>
        <strain evidence="1">SQ_2022a</strain>
    </source>
</reference>
<dbReference type="EMBL" id="CM045771">
    <property type="protein sequence ID" value="KAI7989531.1"/>
    <property type="molecule type" value="Genomic_DNA"/>
</dbReference>
<comment type="caution">
    <text evidence="1">The sequence shown here is derived from an EMBL/GenBank/DDBJ whole genome shotgun (WGS) entry which is preliminary data.</text>
</comment>
<evidence type="ECO:0000313" key="1">
    <source>
        <dbReference type="EMBL" id="KAI7989531.1"/>
    </source>
</evidence>